<feature type="compositionally biased region" description="Basic and acidic residues" evidence="1">
    <location>
        <begin position="37"/>
        <end position="63"/>
    </location>
</feature>
<reference evidence="2" key="1">
    <citation type="submission" date="2015-04" db="UniProtKB">
        <authorList>
            <consortium name="EnsemblPlants"/>
        </authorList>
    </citation>
    <scope>IDENTIFICATION</scope>
</reference>
<dbReference type="EnsemblPlants" id="OMERI02G09590.1">
    <property type="protein sequence ID" value="OMERI02G09590.1"/>
    <property type="gene ID" value="OMERI02G09590"/>
</dbReference>
<keyword evidence="3" id="KW-1185">Reference proteome</keyword>
<dbReference type="HOGENOM" id="CLU_2350275_0_0_1"/>
<accession>A0A0E0CHS8</accession>
<dbReference type="Proteomes" id="UP000008021">
    <property type="component" value="Chromosome 2"/>
</dbReference>
<name>A0A0E0CHS8_9ORYZ</name>
<evidence type="ECO:0000313" key="2">
    <source>
        <dbReference type="EnsemblPlants" id="OMERI02G09590.1"/>
    </source>
</evidence>
<evidence type="ECO:0000313" key="3">
    <source>
        <dbReference type="Proteomes" id="UP000008021"/>
    </source>
</evidence>
<dbReference type="AlphaFoldDB" id="A0A0E0CHS8"/>
<feature type="region of interest" description="Disordered" evidence="1">
    <location>
        <begin position="13"/>
        <end position="64"/>
    </location>
</feature>
<reference evidence="2" key="2">
    <citation type="submission" date="2018-05" db="EMBL/GenBank/DDBJ databases">
        <title>OmerRS3 (Oryza meridionalis Reference Sequence Version 3).</title>
        <authorList>
            <person name="Zhang J."/>
            <person name="Kudrna D."/>
            <person name="Lee S."/>
            <person name="Talag J."/>
            <person name="Welchert J."/>
            <person name="Wing R.A."/>
        </authorList>
    </citation>
    <scope>NUCLEOTIDE SEQUENCE [LARGE SCALE GENOMIC DNA]</scope>
    <source>
        <strain evidence="2">cv. OR44</strain>
    </source>
</reference>
<sequence>MAVRWCAVAEPLRGRGRSDVGGGARRRGRWSGGGSSRGEEVQSEDARGERCAERGGDGERGAERVGGVIAPGICAAQSPRGGRHRWWDEIGRNRWKR</sequence>
<proteinExistence type="predicted"/>
<evidence type="ECO:0000256" key="1">
    <source>
        <dbReference type="SAM" id="MobiDB-lite"/>
    </source>
</evidence>
<protein>
    <submittedName>
        <fullName evidence="2">Uncharacterized protein</fullName>
    </submittedName>
</protein>
<dbReference type="Gramene" id="OMERI02G09590.1">
    <property type="protein sequence ID" value="OMERI02G09590.1"/>
    <property type="gene ID" value="OMERI02G09590"/>
</dbReference>
<organism evidence="2">
    <name type="scientific">Oryza meridionalis</name>
    <dbReference type="NCBI Taxonomy" id="40149"/>
    <lineage>
        <taxon>Eukaryota</taxon>
        <taxon>Viridiplantae</taxon>
        <taxon>Streptophyta</taxon>
        <taxon>Embryophyta</taxon>
        <taxon>Tracheophyta</taxon>
        <taxon>Spermatophyta</taxon>
        <taxon>Magnoliopsida</taxon>
        <taxon>Liliopsida</taxon>
        <taxon>Poales</taxon>
        <taxon>Poaceae</taxon>
        <taxon>BOP clade</taxon>
        <taxon>Oryzoideae</taxon>
        <taxon>Oryzeae</taxon>
        <taxon>Oryzinae</taxon>
        <taxon>Oryza</taxon>
    </lineage>
</organism>